<dbReference type="EMBL" id="CP011801">
    <property type="protein sequence ID" value="ALA58326.1"/>
    <property type="molecule type" value="Genomic_DNA"/>
</dbReference>
<gene>
    <name evidence="3" type="ORF">NITMOv2_1907</name>
</gene>
<feature type="chain" id="PRO_5005476672" evidence="2">
    <location>
        <begin position="23"/>
        <end position="105"/>
    </location>
</feature>
<dbReference type="PROSITE" id="PS51257">
    <property type="entry name" value="PROKAR_LIPOPROTEIN"/>
    <property type="match status" value="1"/>
</dbReference>
<dbReference type="Proteomes" id="UP000069205">
    <property type="component" value="Chromosome"/>
</dbReference>
<evidence type="ECO:0000256" key="2">
    <source>
        <dbReference type="SAM" id="SignalP"/>
    </source>
</evidence>
<protein>
    <submittedName>
        <fullName evidence="3">Uncharacterized protein</fullName>
    </submittedName>
</protein>
<feature type="compositionally biased region" description="Basic and acidic residues" evidence="1">
    <location>
        <begin position="86"/>
        <end position="105"/>
    </location>
</feature>
<name>A0A0K2GBH9_NITMO</name>
<proteinExistence type="predicted"/>
<keyword evidence="2" id="KW-0732">Signal</keyword>
<dbReference type="STRING" id="42253.NITMOv2_1907"/>
<evidence type="ECO:0000313" key="3">
    <source>
        <dbReference type="EMBL" id="ALA58326.1"/>
    </source>
</evidence>
<sequence>MKRRGPARSGLFLLTVVSLACAKPGDVTQAWLGHGAGELANVWGQAGEASLIRGAHHDHPMTTPADVVRFRRRTALPAHGSGPVTERSRREDRTLTCNDRRTSLS</sequence>
<reference evidence="3 4" key="1">
    <citation type="journal article" date="2015" name="Proc. Natl. Acad. Sci. U.S.A.">
        <title>Expanded metabolic versatility of ubiquitous nitrite-oxidizing bacteria from the genus Nitrospira.</title>
        <authorList>
            <person name="Koch H."/>
            <person name="Lucker S."/>
            <person name="Albertsen M."/>
            <person name="Kitzinger K."/>
            <person name="Herbold C."/>
            <person name="Spieck E."/>
            <person name="Nielsen P.H."/>
            <person name="Wagner M."/>
            <person name="Daims H."/>
        </authorList>
    </citation>
    <scope>NUCLEOTIDE SEQUENCE [LARGE SCALE GENOMIC DNA]</scope>
    <source>
        <strain evidence="3 4">NSP M-1</strain>
    </source>
</reference>
<evidence type="ECO:0000313" key="4">
    <source>
        <dbReference type="Proteomes" id="UP000069205"/>
    </source>
</evidence>
<keyword evidence="4" id="KW-1185">Reference proteome</keyword>
<feature type="region of interest" description="Disordered" evidence="1">
    <location>
        <begin position="75"/>
        <end position="105"/>
    </location>
</feature>
<feature type="signal peptide" evidence="2">
    <location>
        <begin position="1"/>
        <end position="22"/>
    </location>
</feature>
<organism evidence="3 4">
    <name type="scientific">Nitrospira moscoviensis</name>
    <dbReference type="NCBI Taxonomy" id="42253"/>
    <lineage>
        <taxon>Bacteria</taxon>
        <taxon>Pseudomonadati</taxon>
        <taxon>Nitrospirota</taxon>
        <taxon>Nitrospiria</taxon>
        <taxon>Nitrospirales</taxon>
        <taxon>Nitrospiraceae</taxon>
        <taxon>Nitrospira</taxon>
    </lineage>
</organism>
<accession>A0A0K2GBH9</accession>
<dbReference type="AlphaFoldDB" id="A0A0K2GBH9"/>
<dbReference type="PATRIC" id="fig|42253.5.peg.1878"/>
<evidence type="ECO:0000256" key="1">
    <source>
        <dbReference type="SAM" id="MobiDB-lite"/>
    </source>
</evidence>
<dbReference type="KEGG" id="nmv:NITMOv2_1907"/>